<keyword evidence="6" id="KW-0406">Ion transport</keyword>
<dbReference type="PANTHER" id="PTHR10736:SF7">
    <property type="entry name" value="BESTROPHIN HOMOLOG"/>
    <property type="match status" value="1"/>
</dbReference>
<evidence type="ECO:0000313" key="8">
    <source>
        <dbReference type="EMBL" id="CAI5442177.1"/>
    </source>
</evidence>
<organism evidence="8 9">
    <name type="scientific">Caenorhabditis angaria</name>
    <dbReference type="NCBI Taxonomy" id="860376"/>
    <lineage>
        <taxon>Eukaryota</taxon>
        <taxon>Metazoa</taxon>
        <taxon>Ecdysozoa</taxon>
        <taxon>Nematoda</taxon>
        <taxon>Chromadorea</taxon>
        <taxon>Rhabditida</taxon>
        <taxon>Rhabditina</taxon>
        <taxon>Rhabditomorpha</taxon>
        <taxon>Rhabditoidea</taxon>
        <taxon>Rhabditidae</taxon>
        <taxon>Peloderinae</taxon>
        <taxon>Caenorhabditis</taxon>
    </lineage>
</organism>
<accession>A0A9P1MWF2</accession>
<evidence type="ECO:0000256" key="6">
    <source>
        <dbReference type="RuleBase" id="RU363126"/>
    </source>
</evidence>
<dbReference type="GO" id="GO:0005886">
    <property type="term" value="C:plasma membrane"/>
    <property type="evidence" value="ECO:0007669"/>
    <property type="project" value="UniProtKB-SubCell"/>
</dbReference>
<evidence type="ECO:0000256" key="7">
    <source>
        <dbReference type="SAM" id="MobiDB-lite"/>
    </source>
</evidence>
<comment type="caution">
    <text evidence="8">The sequence shown here is derived from an EMBL/GenBank/DDBJ whole genome shotgun (WGS) entry which is preliminary data.</text>
</comment>
<dbReference type="InterPro" id="IPR000615">
    <property type="entry name" value="Bestrophin"/>
</dbReference>
<keyword evidence="3 6" id="KW-1133">Transmembrane helix</keyword>
<protein>
    <recommendedName>
        <fullName evidence="6">Bestrophin homolog</fullName>
    </recommendedName>
</protein>
<proteinExistence type="inferred from homology"/>
<evidence type="ECO:0000313" key="9">
    <source>
        <dbReference type="Proteomes" id="UP001152747"/>
    </source>
</evidence>
<keyword evidence="6" id="KW-1003">Cell membrane</keyword>
<keyword evidence="2 6" id="KW-0812">Transmembrane</keyword>
<feature type="compositionally biased region" description="Basic and acidic residues" evidence="7">
    <location>
        <begin position="507"/>
        <end position="517"/>
    </location>
</feature>
<dbReference type="InterPro" id="IPR021134">
    <property type="entry name" value="Bestrophin-like"/>
</dbReference>
<dbReference type="Pfam" id="PF01062">
    <property type="entry name" value="Bestrophin"/>
    <property type="match status" value="1"/>
</dbReference>
<comment type="function">
    <text evidence="6">Forms chloride channels.</text>
</comment>
<evidence type="ECO:0000256" key="1">
    <source>
        <dbReference type="ARBA" id="ARBA00004141"/>
    </source>
</evidence>
<reference evidence="8" key="1">
    <citation type="submission" date="2022-11" db="EMBL/GenBank/DDBJ databases">
        <authorList>
            <person name="Kikuchi T."/>
        </authorList>
    </citation>
    <scope>NUCLEOTIDE SEQUENCE</scope>
    <source>
        <strain evidence="8">PS1010</strain>
    </source>
</reference>
<sequence>MTVAYALDVATSTIFTQIRVLLRWKGSVWKATWIELIIWLIMYFILSVIYRIMLNKWQREVFEKLCTFFDTFSVFIPVTFMLGFYVTIVYNRWSRVFDNVGWIDTSALTIAQYIRGTSERARIIRRNCVRYLIVAQCLVFRDVSPPIRKRFPTLNHLVEAGLLSKEELEEFDSIKSPQSKYWQPIQWLFCLVTQAREEGMIDNYFLYVDLIEKMRDFRTKILNLIIFDMVPIPLVYTQVVNLAVRMYFVLALFGRQFLDEDKNIPGAKFKIDLYFPIMTSLQIIFIIGWHKVSEVMLNPLGEDDEDFETHWIIERNLQVGYAVVDQAYDRCPPIVRDPFWEEETPQPMDTPGSQRKDTSHMQGSCIAMDATNMDNGMISYIRRRSSSISDISRMTESTRTNGSFARRRLSNAFSRIYKPNAKKEEDSEPRRASVCVAALDLNRRPSRQSTPDLETGEQVLEVPSVTNGQVNDTPQDVKWFVDEMPIIEEEDDHHHSQAHNSASSLRQKLEKIRKPSI</sequence>
<evidence type="ECO:0000256" key="5">
    <source>
        <dbReference type="ARBA" id="ARBA00034769"/>
    </source>
</evidence>
<feature type="transmembrane region" description="Helical" evidence="6">
    <location>
        <begin position="221"/>
        <end position="253"/>
    </location>
</feature>
<dbReference type="OrthoDB" id="201595at2759"/>
<dbReference type="GO" id="GO:0005254">
    <property type="term" value="F:chloride channel activity"/>
    <property type="evidence" value="ECO:0007669"/>
    <property type="project" value="UniProtKB-KW"/>
</dbReference>
<keyword evidence="4 6" id="KW-0472">Membrane</keyword>
<gene>
    <name evidence="8" type="ORF">CAMP_LOCUS4814</name>
</gene>
<dbReference type="PANTHER" id="PTHR10736">
    <property type="entry name" value="BESTROPHIN"/>
    <property type="match status" value="1"/>
</dbReference>
<dbReference type="EMBL" id="CANHGI010000002">
    <property type="protein sequence ID" value="CAI5442177.1"/>
    <property type="molecule type" value="Genomic_DNA"/>
</dbReference>
<keyword evidence="6" id="KW-0868">Chloride</keyword>
<feature type="transmembrane region" description="Helical" evidence="6">
    <location>
        <begin position="31"/>
        <end position="53"/>
    </location>
</feature>
<feature type="region of interest" description="Disordered" evidence="7">
    <location>
        <begin position="485"/>
        <end position="517"/>
    </location>
</feature>
<dbReference type="AlphaFoldDB" id="A0A9P1MWF2"/>
<keyword evidence="6" id="KW-0407">Ion channel</keyword>
<keyword evidence="9" id="KW-1185">Reference proteome</keyword>
<evidence type="ECO:0000256" key="3">
    <source>
        <dbReference type="ARBA" id="ARBA00022989"/>
    </source>
</evidence>
<comment type="similarity">
    <text evidence="5 6">Belongs to the anion channel-forming bestrophin (TC 1.A.46) family. Calcium-sensitive chloride channel subfamily.</text>
</comment>
<keyword evidence="6" id="KW-0869">Chloride channel</keyword>
<dbReference type="Proteomes" id="UP001152747">
    <property type="component" value="Unassembled WGS sequence"/>
</dbReference>
<feature type="transmembrane region" description="Helical" evidence="6">
    <location>
        <begin position="65"/>
        <end position="88"/>
    </location>
</feature>
<name>A0A9P1MWF2_9PELO</name>
<feature type="region of interest" description="Disordered" evidence="7">
    <location>
        <begin position="339"/>
        <end position="359"/>
    </location>
</feature>
<comment type="subcellular location">
    <subcellularLocation>
        <location evidence="6">Cell membrane</location>
        <topology evidence="6">Multi-pass membrane protein</topology>
    </subcellularLocation>
    <subcellularLocation>
        <location evidence="1">Membrane</location>
        <topology evidence="1">Multi-pass membrane protein</topology>
    </subcellularLocation>
</comment>
<dbReference type="GO" id="GO:0034707">
    <property type="term" value="C:chloride channel complex"/>
    <property type="evidence" value="ECO:0007669"/>
    <property type="project" value="UniProtKB-KW"/>
</dbReference>
<evidence type="ECO:0000256" key="4">
    <source>
        <dbReference type="ARBA" id="ARBA00023136"/>
    </source>
</evidence>
<evidence type="ECO:0000256" key="2">
    <source>
        <dbReference type="ARBA" id="ARBA00022692"/>
    </source>
</evidence>
<keyword evidence="6" id="KW-0813">Transport</keyword>